<protein>
    <submittedName>
        <fullName evidence="4">Uncharacterized protein YecT (DUF1311 family)</fullName>
    </submittedName>
</protein>
<comment type="caution">
    <text evidence="4">The sequence shown here is derived from an EMBL/GenBank/DDBJ whole genome shotgun (WGS) entry which is preliminary data.</text>
</comment>
<feature type="compositionally biased region" description="Polar residues" evidence="1">
    <location>
        <begin position="43"/>
        <end position="57"/>
    </location>
</feature>
<dbReference type="InterPro" id="IPR009739">
    <property type="entry name" value="LprI-like_N"/>
</dbReference>
<dbReference type="Pfam" id="PF07007">
    <property type="entry name" value="LprI"/>
    <property type="match status" value="1"/>
</dbReference>
<keyword evidence="5" id="KW-1185">Reference proteome</keyword>
<evidence type="ECO:0000256" key="1">
    <source>
        <dbReference type="SAM" id="MobiDB-lite"/>
    </source>
</evidence>
<evidence type="ECO:0000313" key="4">
    <source>
        <dbReference type="EMBL" id="MBM7704743.1"/>
    </source>
</evidence>
<dbReference type="EMBL" id="JAFBFC010000008">
    <property type="protein sequence ID" value="MBM7704743.1"/>
    <property type="molecule type" value="Genomic_DNA"/>
</dbReference>
<dbReference type="PROSITE" id="PS51257">
    <property type="entry name" value="PROKAR_LIPOPROTEIN"/>
    <property type="match status" value="1"/>
</dbReference>
<sequence>MKKNVLLIAISLLVVMVAGCGNVKEGEKETFTNSAPEDRNESSTDSISEDQPGSSTDTMREVEGETDNATHVEETSEEKITNQQLLKERQTYYQEKFTEVEQSMSEFDYLYKNENSNEMAFAEEQKLNRWDNLLNDVYQDLRSHLSSEEKDALLIQQREWISTRDQTAEENARPFLNTTSYGYELTKSLAELTKQRCYELIEKYSK</sequence>
<dbReference type="PANTHER" id="PTHR39176:SF1">
    <property type="entry name" value="PERIPLASMIC PROTEIN"/>
    <property type="match status" value="1"/>
</dbReference>
<dbReference type="RefSeq" id="WP_205188742.1">
    <property type="nucleotide sequence ID" value="NZ_JAFBFC010000008.1"/>
</dbReference>
<feature type="compositionally biased region" description="Basic and acidic residues" evidence="1">
    <location>
        <begin position="27"/>
        <end position="42"/>
    </location>
</feature>
<keyword evidence="2" id="KW-0732">Signal</keyword>
<feature type="compositionally biased region" description="Basic and acidic residues" evidence="1">
    <location>
        <begin position="58"/>
        <end position="83"/>
    </location>
</feature>
<proteinExistence type="predicted"/>
<organism evidence="4 5">
    <name type="scientific">Priestia iocasae</name>
    <dbReference type="NCBI Taxonomy" id="2291674"/>
    <lineage>
        <taxon>Bacteria</taxon>
        <taxon>Bacillati</taxon>
        <taxon>Bacillota</taxon>
        <taxon>Bacilli</taxon>
        <taxon>Bacillales</taxon>
        <taxon>Bacillaceae</taxon>
        <taxon>Priestia</taxon>
    </lineage>
</organism>
<name>A0ABS2QZ24_9BACI</name>
<gene>
    <name evidence="4" type="ORF">JOC83_003602</name>
</gene>
<dbReference type="PANTHER" id="PTHR39176">
    <property type="entry name" value="PERIPLASMIC PROTEIN-RELATED"/>
    <property type="match status" value="1"/>
</dbReference>
<dbReference type="Proteomes" id="UP000809829">
    <property type="component" value="Unassembled WGS sequence"/>
</dbReference>
<feature type="signal peptide" evidence="2">
    <location>
        <begin position="1"/>
        <end position="20"/>
    </location>
</feature>
<reference evidence="4 5" key="1">
    <citation type="submission" date="2021-01" db="EMBL/GenBank/DDBJ databases">
        <title>Genomic Encyclopedia of Type Strains, Phase IV (KMG-IV): sequencing the most valuable type-strain genomes for metagenomic binning, comparative biology and taxonomic classification.</title>
        <authorList>
            <person name="Goeker M."/>
        </authorList>
    </citation>
    <scope>NUCLEOTIDE SEQUENCE [LARGE SCALE GENOMIC DNA]</scope>
    <source>
        <strain evidence="4 5">DSM 104297</strain>
    </source>
</reference>
<evidence type="ECO:0000256" key="2">
    <source>
        <dbReference type="SAM" id="SignalP"/>
    </source>
</evidence>
<evidence type="ECO:0000259" key="3">
    <source>
        <dbReference type="Pfam" id="PF07007"/>
    </source>
</evidence>
<dbReference type="Gene3D" id="1.20.1270.180">
    <property type="match status" value="1"/>
</dbReference>
<feature type="region of interest" description="Disordered" evidence="1">
    <location>
        <begin position="27"/>
        <end position="83"/>
    </location>
</feature>
<accession>A0ABS2QZ24</accession>
<evidence type="ECO:0000313" key="5">
    <source>
        <dbReference type="Proteomes" id="UP000809829"/>
    </source>
</evidence>
<feature type="domain" description="Lysozyme inhibitor LprI-like N-terminal" evidence="3">
    <location>
        <begin position="114"/>
        <end position="200"/>
    </location>
</feature>
<feature type="chain" id="PRO_5047211447" evidence="2">
    <location>
        <begin position="21"/>
        <end position="206"/>
    </location>
</feature>